<dbReference type="PANTHER" id="PTHR42751">
    <property type="entry name" value="SODIUM/HYDROGEN EXCHANGER FAMILY/TRKA DOMAIN PROTEIN"/>
    <property type="match status" value="1"/>
</dbReference>
<proteinExistence type="inferred from homology"/>
<dbReference type="EMBL" id="ATHJ01000090">
    <property type="protein sequence ID" value="EPR39331.1"/>
    <property type="molecule type" value="Genomic_DNA"/>
</dbReference>
<dbReference type="PANTHER" id="PTHR42751:SF3">
    <property type="entry name" value="SODIUM_GLUTAMATE SYMPORTER"/>
    <property type="match status" value="1"/>
</dbReference>
<dbReference type="GO" id="GO:0008324">
    <property type="term" value="F:monoatomic cation transmembrane transporter activity"/>
    <property type="evidence" value="ECO:0007669"/>
    <property type="project" value="InterPro"/>
</dbReference>
<dbReference type="RefSeq" id="WP_020877430.1">
    <property type="nucleotide sequence ID" value="NZ_ATHJ01000090.1"/>
</dbReference>
<feature type="transmembrane region" description="Helical" evidence="8">
    <location>
        <begin position="32"/>
        <end position="50"/>
    </location>
</feature>
<evidence type="ECO:0000259" key="10">
    <source>
        <dbReference type="PROSITE" id="PS51202"/>
    </source>
</evidence>
<feature type="transmembrane region" description="Helical" evidence="8">
    <location>
        <begin position="324"/>
        <end position="345"/>
    </location>
</feature>
<comment type="subcellular location">
    <subcellularLocation>
        <location evidence="1">Membrane</location>
        <topology evidence="1">Multi-pass membrane protein</topology>
    </subcellularLocation>
</comment>
<keyword evidence="4" id="KW-0630">Potassium</keyword>
<dbReference type="PROSITE" id="PS51202">
    <property type="entry name" value="RCK_C"/>
    <property type="match status" value="1"/>
</dbReference>
<dbReference type="InterPro" id="IPR006153">
    <property type="entry name" value="Cation/H_exchanger_TM"/>
</dbReference>
<keyword evidence="12" id="KW-1185">Reference proteome</keyword>
<feature type="transmembrane region" description="Helical" evidence="8">
    <location>
        <begin position="357"/>
        <end position="375"/>
    </location>
</feature>
<dbReference type="eggNOG" id="COG4651">
    <property type="taxonomic scope" value="Bacteria"/>
</dbReference>
<feature type="transmembrane region" description="Helical" evidence="8">
    <location>
        <begin position="6"/>
        <end position="25"/>
    </location>
</feature>
<dbReference type="InterPro" id="IPR036721">
    <property type="entry name" value="RCK_C_sf"/>
</dbReference>
<dbReference type="PATRIC" id="fig|1121405.3.peg.2330"/>
<feature type="domain" description="RCK N-terminal" evidence="9">
    <location>
        <begin position="409"/>
        <end position="525"/>
    </location>
</feature>
<comment type="similarity">
    <text evidence="2">Belongs to the monovalent cation:proton antiporter 2 (CPA2) transporter (TC 2.A.37) family.</text>
</comment>
<evidence type="ECO:0000313" key="12">
    <source>
        <dbReference type="Proteomes" id="UP000014977"/>
    </source>
</evidence>
<dbReference type="Gene3D" id="1.20.1530.20">
    <property type="match status" value="1"/>
</dbReference>
<dbReference type="InterPro" id="IPR036291">
    <property type="entry name" value="NAD(P)-bd_dom_sf"/>
</dbReference>
<feature type="transmembrane region" description="Helical" evidence="8">
    <location>
        <begin position="271"/>
        <end position="290"/>
    </location>
</feature>
<sequence>MPHIPMLPDLIAVFACCVAAIFFCLRINLPAIVGVLVTGIVVGPSGFGIVSDVHAVEGIAELGVILLMFTIGLELSLGELKALKKPVLLGGGLQVVLTIILFFELDSLYGSSTGSAVLSGFLVALSSTAIVIKLLQERSELSAPHGRIALAVLIFQDIIVAPMMLLVPYLASDSPDMGRSLLMLAVKSIGVLGVIWVLARYVVRRLLLAVLRTRSRELFLLSVLVLCLAIAMFTAWVGLSISLGAFLAGLIIAQTDYALATLEGVHPFRDVFTSLFFVSIGMLLDLNFMWENLPLVLGTAGIVLVLKSIVAGGASMALGYPLRVAVLVGLSLSQVGEFSFVLAKVGSDAGLLSQERYQLFLAVSILTMLAAPFCIQGSHVLSRMVSGIPGLGKWRERSLAQNGVISGLKDHLIIVGFGLGGRQLANTAKSAAIPYCVVEMNPDTVRMEREKGEPIRHGDAGLPEVLKHLGVEKAKVVAVVVADPVSARRVTQVAKSINPAVTMVVRTRFVAEVEPLMALGADHVVAEEFETSLEIFARVLRTYLVPHATIEQFASQVREEGYQVLRRGEPMHNPMAMLDKSFSGFEVSGLTVEAGALLDGKTLIESELRRKHGLTVVAVQRGGKIYANPDGSFRLKAGDVAYLFASQEDVAAHRGLFQVRRKAWAEASG</sequence>
<accession>S7TQR8</accession>
<feature type="domain" description="RCK C-terminal" evidence="10">
    <location>
        <begin position="575"/>
        <end position="659"/>
    </location>
</feature>
<dbReference type="Gene3D" id="3.40.50.720">
    <property type="entry name" value="NAD(P)-binding Rossmann-like Domain"/>
    <property type="match status" value="1"/>
</dbReference>
<dbReference type="GO" id="GO:0016020">
    <property type="term" value="C:membrane"/>
    <property type="evidence" value="ECO:0007669"/>
    <property type="project" value="UniProtKB-SubCell"/>
</dbReference>
<dbReference type="InterPro" id="IPR003148">
    <property type="entry name" value="RCK_N"/>
</dbReference>
<dbReference type="GO" id="GO:1902600">
    <property type="term" value="P:proton transmembrane transport"/>
    <property type="evidence" value="ECO:0007669"/>
    <property type="project" value="InterPro"/>
</dbReference>
<keyword evidence="4" id="KW-0406">Ion transport</keyword>
<gene>
    <name evidence="11" type="ORF">dsmv_2673</name>
</gene>
<protein>
    <submittedName>
        <fullName evidence="11">Sodium/hydrogen exchanger</fullName>
    </submittedName>
</protein>
<dbReference type="GO" id="GO:0006813">
    <property type="term" value="P:potassium ion transport"/>
    <property type="evidence" value="ECO:0007669"/>
    <property type="project" value="UniProtKB-KW"/>
</dbReference>
<dbReference type="InterPro" id="IPR038770">
    <property type="entry name" value="Na+/solute_symporter_sf"/>
</dbReference>
<keyword evidence="6 8" id="KW-1133">Transmembrane helix</keyword>
<dbReference type="eggNOG" id="COG1226">
    <property type="taxonomic scope" value="Bacteria"/>
</dbReference>
<organism evidence="11 12">
    <name type="scientific">Desulfococcus multivorans DSM 2059</name>
    <dbReference type="NCBI Taxonomy" id="1121405"/>
    <lineage>
        <taxon>Bacteria</taxon>
        <taxon>Pseudomonadati</taxon>
        <taxon>Thermodesulfobacteriota</taxon>
        <taxon>Desulfobacteria</taxon>
        <taxon>Desulfobacterales</taxon>
        <taxon>Desulfococcaceae</taxon>
        <taxon>Desulfococcus</taxon>
    </lineage>
</organism>
<comment type="caution">
    <text evidence="11">The sequence shown here is derived from an EMBL/GenBank/DDBJ whole genome shotgun (WGS) entry which is preliminary data.</text>
</comment>
<dbReference type="Proteomes" id="UP000014977">
    <property type="component" value="Unassembled WGS sequence"/>
</dbReference>
<feature type="transmembrane region" description="Helical" evidence="8">
    <location>
        <begin position="117"/>
        <end position="136"/>
    </location>
</feature>
<evidence type="ECO:0000256" key="3">
    <source>
        <dbReference type="ARBA" id="ARBA00022448"/>
    </source>
</evidence>
<evidence type="ECO:0000256" key="1">
    <source>
        <dbReference type="ARBA" id="ARBA00004141"/>
    </source>
</evidence>
<keyword evidence="3" id="KW-0813">Transport</keyword>
<evidence type="ECO:0000259" key="9">
    <source>
        <dbReference type="PROSITE" id="PS51201"/>
    </source>
</evidence>
<feature type="transmembrane region" description="Helical" evidence="8">
    <location>
        <begin position="148"/>
        <end position="171"/>
    </location>
</feature>
<keyword evidence="7 8" id="KW-0472">Membrane</keyword>
<dbReference type="PROSITE" id="PS51201">
    <property type="entry name" value="RCK_N"/>
    <property type="match status" value="1"/>
</dbReference>
<feature type="transmembrane region" description="Helical" evidence="8">
    <location>
        <begin position="218"/>
        <end position="237"/>
    </location>
</feature>
<feature type="transmembrane region" description="Helical" evidence="8">
    <location>
        <begin position="87"/>
        <end position="105"/>
    </location>
</feature>
<evidence type="ECO:0000313" key="11">
    <source>
        <dbReference type="EMBL" id="EPR39331.1"/>
    </source>
</evidence>
<evidence type="ECO:0000256" key="5">
    <source>
        <dbReference type="ARBA" id="ARBA00022692"/>
    </source>
</evidence>
<dbReference type="Pfam" id="PF02254">
    <property type="entry name" value="TrkA_N"/>
    <property type="match status" value="1"/>
</dbReference>
<feature type="transmembrane region" description="Helical" evidence="8">
    <location>
        <begin position="177"/>
        <end position="198"/>
    </location>
</feature>
<evidence type="ECO:0000256" key="2">
    <source>
        <dbReference type="ARBA" id="ARBA00005551"/>
    </source>
</evidence>
<dbReference type="AlphaFoldDB" id="S7TQR8"/>
<name>S7TQR8_DESML</name>
<dbReference type="STRING" id="897.B2D07_03435"/>
<evidence type="ECO:0000256" key="4">
    <source>
        <dbReference type="ARBA" id="ARBA00022538"/>
    </source>
</evidence>
<dbReference type="SUPFAM" id="SSF51735">
    <property type="entry name" value="NAD(P)-binding Rossmann-fold domains"/>
    <property type="match status" value="1"/>
</dbReference>
<keyword evidence="4" id="KW-0633">Potassium transport</keyword>
<evidence type="ECO:0000256" key="7">
    <source>
        <dbReference type="ARBA" id="ARBA00023136"/>
    </source>
</evidence>
<dbReference type="SUPFAM" id="SSF116726">
    <property type="entry name" value="TrkA C-terminal domain-like"/>
    <property type="match status" value="1"/>
</dbReference>
<evidence type="ECO:0000256" key="8">
    <source>
        <dbReference type="SAM" id="Phobius"/>
    </source>
</evidence>
<dbReference type="GO" id="GO:0015297">
    <property type="term" value="F:antiporter activity"/>
    <property type="evidence" value="ECO:0007669"/>
    <property type="project" value="InterPro"/>
</dbReference>
<dbReference type="Pfam" id="PF02080">
    <property type="entry name" value="TrkA_C"/>
    <property type="match status" value="1"/>
</dbReference>
<dbReference type="InterPro" id="IPR006037">
    <property type="entry name" value="RCK_C"/>
</dbReference>
<dbReference type="Gene3D" id="3.30.70.1450">
    <property type="entry name" value="Regulator of K+ conductance, C-terminal domain"/>
    <property type="match status" value="1"/>
</dbReference>
<feature type="transmembrane region" description="Helical" evidence="8">
    <location>
        <begin position="296"/>
        <end position="317"/>
    </location>
</feature>
<reference evidence="11 12" key="1">
    <citation type="journal article" date="2013" name="Genome Announc.">
        <title>Draft genome sequences for three mercury-methylating, sulfate-reducing bacteria.</title>
        <authorList>
            <person name="Brown S.D."/>
            <person name="Hurt R.A.Jr."/>
            <person name="Gilmour C.C."/>
            <person name="Elias D.A."/>
        </authorList>
    </citation>
    <scope>NUCLEOTIDE SEQUENCE [LARGE SCALE GENOMIC DNA]</scope>
    <source>
        <strain evidence="11 12">DSM 2059</strain>
    </source>
</reference>
<feature type="transmembrane region" description="Helical" evidence="8">
    <location>
        <begin position="56"/>
        <end position="75"/>
    </location>
</feature>
<dbReference type="Pfam" id="PF00999">
    <property type="entry name" value="Na_H_Exchanger"/>
    <property type="match status" value="1"/>
</dbReference>
<keyword evidence="5 8" id="KW-0812">Transmembrane</keyword>
<evidence type="ECO:0000256" key="6">
    <source>
        <dbReference type="ARBA" id="ARBA00022989"/>
    </source>
</evidence>